<name>A0ABW3JVB6_9FLAO</name>
<comment type="catalytic activity">
    <reaction evidence="1 5">
        <text>dTDP-4-dehydro-6-deoxy-alpha-D-glucose = dTDP-4-dehydro-beta-L-rhamnose</text>
        <dbReference type="Rhea" id="RHEA:16969"/>
        <dbReference type="ChEBI" id="CHEBI:57649"/>
        <dbReference type="ChEBI" id="CHEBI:62830"/>
        <dbReference type="EC" id="5.1.3.13"/>
    </reaction>
</comment>
<evidence type="ECO:0000313" key="7">
    <source>
        <dbReference type="Proteomes" id="UP001597062"/>
    </source>
</evidence>
<evidence type="ECO:0000256" key="2">
    <source>
        <dbReference type="ARBA" id="ARBA00001997"/>
    </source>
</evidence>
<comment type="caution">
    <text evidence="6">The sequence shown here is derived from an EMBL/GenBank/DDBJ whole genome shotgun (WGS) entry which is preliminary data.</text>
</comment>
<comment type="pathway">
    <text evidence="5">Carbohydrate biosynthesis; dTDP-L-rhamnose biosynthesis.</text>
</comment>
<dbReference type="SUPFAM" id="SSF51182">
    <property type="entry name" value="RmlC-like cupins"/>
    <property type="match status" value="1"/>
</dbReference>
<dbReference type="EMBL" id="JBHTJR010000051">
    <property type="protein sequence ID" value="MFD0994006.1"/>
    <property type="molecule type" value="Genomic_DNA"/>
</dbReference>
<dbReference type="CDD" id="cd00438">
    <property type="entry name" value="cupin_RmlC"/>
    <property type="match status" value="1"/>
</dbReference>
<accession>A0ABW3JVB6</accession>
<sequence length="177" mass="20352">MIVSETPLAQSFIIEPKVFGDSRGYFFESFNQNLFFQKTGVDINFIQDNEAYSNRGVLRGLHFQKKEHAQAKLVRVVTGKVLDVIVDLRKNSKTYGKTFSIILSGENKKQLFVPRGFAHGYVVLEDNTIFSYKCDNYYFPKSEGGIIYNDPTLNIDWMLDKNEILVSEKDKNLGKFL</sequence>
<organism evidence="6 7">
    <name type="scientific">Tenacibaculum geojense</name>
    <dbReference type="NCBI Taxonomy" id="915352"/>
    <lineage>
        <taxon>Bacteria</taxon>
        <taxon>Pseudomonadati</taxon>
        <taxon>Bacteroidota</taxon>
        <taxon>Flavobacteriia</taxon>
        <taxon>Flavobacteriales</taxon>
        <taxon>Flavobacteriaceae</taxon>
        <taxon>Tenacibaculum</taxon>
    </lineage>
</organism>
<dbReference type="Pfam" id="PF00908">
    <property type="entry name" value="dTDP_sugar_isom"/>
    <property type="match status" value="1"/>
</dbReference>
<evidence type="ECO:0000256" key="4">
    <source>
        <dbReference type="ARBA" id="ARBA00019595"/>
    </source>
</evidence>
<dbReference type="InterPro" id="IPR011051">
    <property type="entry name" value="RmlC_Cupin_sf"/>
</dbReference>
<dbReference type="Gene3D" id="2.60.120.10">
    <property type="entry name" value="Jelly Rolls"/>
    <property type="match status" value="1"/>
</dbReference>
<evidence type="ECO:0000256" key="1">
    <source>
        <dbReference type="ARBA" id="ARBA00001298"/>
    </source>
</evidence>
<proteinExistence type="inferred from homology"/>
<gene>
    <name evidence="6" type="primary">rfbC</name>
    <name evidence="6" type="ORF">ACFQ1U_12390</name>
</gene>
<dbReference type="NCBIfam" id="TIGR01221">
    <property type="entry name" value="rmlC"/>
    <property type="match status" value="1"/>
</dbReference>
<dbReference type="InterPro" id="IPR014710">
    <property type="entry name" value="RmlC-like_jellyroll"/>
</dbReference>
<dbReference type="RefSeq" id="WP_386108827.1">
    <property type="nucleotide sequence ID" value="NZ_JBHTJR010000051.1"/>
</dbReference>
<dbReference type="Proteomes" id="UP001597062">
    <property type="component" value="Unassembled WGS sequence"/>
</dbReference>
<comment type="subunit">
    <text evidence="5">Homodimer.</text>
</comment>
<keyword evidence="7" id="KW-1185">Reference proteome</keyword>
<dbReference type="GO" id="GO:0008830">
    <property type="term" value="F:dTDP-4-dehydrorhamnose 3,5-epimerase activity"/>
    <property type="evidence" value="ECO:0007669"/>
    <property type="project" value="UniProtKB-EC"/>
</dbReference>
<dbReference type="EC" id="5.1.3.13" evidence="3 5"/>
<dbReference type="PANTHER" id="PTHR21047:SF2">
    <property type="entry name" value="THYMIDINE DIPHOSPHO-4-KETO-RHAMNOSE 3,5-EPIMERASE"/>
    <property type="match status" value="1"/>
</dbReference>
<comment type="function">
    <text evidence="2 5">Catalyzes the epimerization of the C3' and C5'positions of dTDP-6-deoxy-D-xylo-4-hexulose, forming dTDP-6-deoxy-L-lyxo-4-hexulose.</text>
</comment>
<dbReference type="PANTHER" id="PTHR21047">
    <property type="entry name" value="DTDP-6-DEOXY-D-GLUCOSE-3,5 EPIMERASE"/>
    <property type="match status" value="1"/>
</dbReference>
<evidence type="ECO:0000256" key="3">
    <source>
        <dbReference type="ARBA" id="ARBA00012098"/>
    </source>
</evidence>
<evidence type="ECO:0000256" key="5">
    <source>
        <dbReference type="RuleBase" id="RU364069"/>
    </source>
</evidence>
<evidence type="ECO:0000313" key="6">
    <source>
        <dbReference type="EMBL" id="MFD0994006.1"/>
    </source>
</evidence>
<comment type="similarity">
    <text evidence="5">Belongs to the dTDP-4-dehydrorhamnose 3,5-epimerase family.</text>
</comment>
<keyword evidence="5 6" id="KW-0413">Isomerase</keyword>
<protein>
    <recommendedName>
        <fullName evidence="4 5">dTDP-4-dehydrorhamnose 3,5-epimerase</fullName>
        <ecNumber evidence="3 5">5.1.3.13</ecNumber>
    </recommendedName>
    <alternativeName>
        <fullName evidence="5">Thymidine diphospho-4-keto-rhamnose 3,5-epimerase</fullName>
    </alternativeName>
</protein>
<reference evidence="7" key="1">
    <citation type="journal article" date="2019" name="Int. J. Syst. Evol. Microbiol.">
        <title>The Global Catalogue of Microorganisms (GCM) 10K type strain sequencing project: providing services to taxonomists for standard genome sequencing and annotation.</title>
        <authorList>
            <consortium name="The Broad Institute Genomics Platform"/>
            <consortium name="The Broad Institute Genome Sequencing Center for Infectious Disease"/>
            <person name="Wu L."/>
            <person name="Ma J."/>
        </authorList>
    </citation>
    <scope>NUCLEOTIDE SEQUENCE [LARGE SCALE GENOMIC DNA]</scope>
    <source>
        <strain evidence="7">CCUG 60527</strain>
    </source>
</reference>
<dbReference type="InterPro" id="IPR000888">
    <property type="entry name" value="RmlC-like"/>
</dbReference>